<feature type="region of interest" description="Disordered" evidence="7">
    <location>
        <begin position="273"/>
        <end position="295"/>
    </location>
</feature>
<evidence type="ECO:0000313" key="10">
    <source>
        <dbReference type="EMBL" id="KAF2728093.1"/>
    </source>
</evidence>
<dbReference type="SUPFAM" id="SSF57701">
    <property type="entry name" value="Zn2/Cys6 DNA-binding domain"/>
    <property type="match status" value="1"/>
</dbReference>
<feature type="domain" description="C2H2-type" evidence="9">
    <location>
        <begin position="27"/>
        <end position="54"/>
    </location>
</feature>
<dbReference type="EMBL" id="ML996296">
    <property type="protein sequence ID" value="KAF2728093.1"/>
    <property type="molecule type" value="Genomic_DNA"/>
</dbReference>
<dbReference type="Pfam" id="PF04082">
    <property type="entry name" value="Fungal_trans"/>
    <property type="match status" value="1"/>
</dbReference>
<evidence type="ECO:0000256" key="5">
    <source>
        <dbReference type="ARBA" id="ARBA00023242"/>
    </source>
</evidence>
<evidence type="ECO:0000256" key="1">
    <source>
        <dbReference type="ARBA" id="ARBA00022723"/>
    </source>
</evidence>
<keyword evidence="3" id="KW-0805">Transcription regulation</keyword>
<dbReference type="GO" id="GO:0008270">
    <property type="term" value="F:zinc ion binding"/>
    <property type="evidence" value="ECO:0007669"/>
    <property type="project" value="UniProtKB-KW"/>
</dbReference>
<keyword evidence="2" id="KW-0862">Zinc</keyword>
<dbReference type="Gene3D" id="3.30.160.60">
    <property type="entry name" value="Classic Zinc Finger"/>
    <property type="match status" value="2"/>
</dbReference>
<dbReference type="InterPro" id="IPR036236">
    <property type="entry name" value="Znf_C2H2_sf"/>
</dbReference>
<dbReference type="GO" id="GO:0003677">
    <property type="term" value="F:DNA binding"/>
    <property type="evidence" value="ECO:0007669"/>
    <property type="project" value="InterPro"/>
</dbReference>
<gene>
    <name evidence="10" type="ORF">EJ04DRAFT_546959</name>
</gene>
<dbReference type="Pfam" id="PF00172">
    <property type="entry name" value="Zn_clus"/>
    <property type="match status" value="1"/>
</dbReference>
<name>A0A9P4QMD9_9PLEO</name>
<organism evidence="10 11">
    <name type="scientific">Polyplosphaeria fusca</name>
    <dbReference type="NCBI Taxonomy" id="682080"/>
    <lineage>
        <taxon>Eukaryota</taxon>
        <taxon>Fungi</taxon>
        <taxon>Dikarya</taxon>
        <taxon>Ascomycota</taxon>
        <taxon>Pezizomycotina</taxon>
        <taxon>Dothideomycetes</taxon>
        <taxon>Pleosporomycetidae</taxon>
        <taxon>Pleosporales</taxon>
        <taxon>Tetraplosphaeriaceae</taxon>
        <taxon>Polyplosphaeria</taxon>
    </lineage>
</organism>
<accession>A0A9P4QMD9</accession>
<keyword evidence="6" id="KW-0863">Zinc-finger</keyword>
<reference evidence="10" key="1">
    <citation type="journal article" date="2020" name="Stud. Mycol.">
        <title>101 Dothideomycetes genomes: a test case for predicting lifestyles and emergence of pathogens.</title>
        <authorList>
            <person name="Haridas S."/>
            <person name="Albert R."/>
            <person name="Binder M."/>
            <person name="Bloem J."/>
            <person name="Labutti K."/>
            <person name="Salamov A."/>
            <person name="Andreopoulos B."/>
            <person name="Baker S."/>
            <person name="Barry K."/>
            <person name="Bills G."/>
            <person name="Bluhm B."/>
            <person name="Cannon C."/>
            <person name="Castanera R."/>
            <person name="Culley D."/>
            <person name="Daum C."/>
            <person name="Ezra D."/>
            <person name="Gonzalez J."/>
            <person name="Henrissat B."/>
            <person name="Kuo A."/>
            <person name="Liang C."/>
            <person name="Lipzen A."/>
            <person name="Lutzoni F."/>
            <person name="Magnuson J."/>
            <person name="Mondo S."/>
            <person name="Nolan M."/>
            <person name="Ohm R."/>
            <person name="Pangilinan J."/>
            <person name="Park H.-J."/>
            <person name="Ramirez L."/>
            <person name="Alfaro M."/>
            <person name="Sun H."/>
            <person name="Tritt A."/>
            <person name="Yoshinaga Y."/>
            <person name="Zwiers L.-H."/>
            <person name="Turgeon B."/>
            <person name="Goodwin S."/>
            <person name="Spatafora J."/>
            <person name="Crous P."/>
            <person name="Grigoriev I."/>
        </authorList>
    </citation>
    <scope>NUCLEOTIDE SEQUENCE</scope>
    <source>
        <strain evidence="10">CBS 125425</strain>
    </source>
</reference>
<dbReference type="PROSITE" id="PS00463">
    <property type="entry name" value="ZN2_CY6_FUNGAL_1"/>
    <property type="match status" value="1"/>
</dbReference>
<feature type="domain" description="Zn(2)-C6 fungal-type" evidence="8">
    <location>
        <begin position="99"/>
        <end position="128"/>
    </location>
</feature>
<evidence type="ECO:0000256" key="4">
    <source>
        <dbReference type="ARBA" id="ARBA00023163"/>
    </source>
</evidence>
<evidence type="ECO:0000256" key="7">
    <source>
        <dbReference type="SAM" id="MobiDB-lite"/>
    </source>
</evidence>
<dbReference type="SMART" id="SM00066">
    <property type="entry name" value="GAL4"/>
    <property type="match status" value="1"/>
</dbReference>
<evidence type="ECO:0000259" key="9">
    <source>
        <dbReference type="PROSITE" id="PS50157"/>
    </source>
</evidence>
<dbReference type="InterPro" id="IPR036864">
    <property type="entry name" value="Zn2-C6_fun-type_DNA-bd_sf"/>
</dbReference>
<dbReference type="AlphaFoldDB" id="A0A9P4QMD9"/>
<proteinExistence type="predicted"/>
<evidence type="ECO:0000256" key="2">
    <source>
        <dbReference type="ARBA" id="ARBA00022833"/>
    </source>
</evidence>
<feature type="domain" description="C2H2-type" evidence="9">
    <location>
        <begin position="55"/>
        <end position="82"/>
    </location>
</feature>
<dbReference type="PROSITE" id="PS50048">
    <property type="entry name" value="ZN2_CY6_FUNGAL_2"/>
    <property type="match status" value="1"/>
</dbReference>
<protein>
    <submittedName>
        <fullName evidence="10">Uncharacterized protein</fullName>
    </submittedName>
</protein>
<feature type="compositionally biased region" description="Basic and acidic residues" evidence="7">
    <location>
        <begin position="184"/>
        <end position="194"/>
    </location>
</feature>
<dbReference type="PANTHER" id="PTHR47660:SF2">
    <property type="entry name" value="TRANSCRIPTION FACTOR WITH C2H2 AND ZN(2)-CYS(6) DNA BINDING DOMAIN (EUROFUNG)"/>
    <property type="match status" value="1"/>
</dbReference>
<dbReference type="OrthoDB" id="40579at2759"/>
<dbReference type="PANTHER" id="PTHR47660">
    <property type="entry name" value="TRANSCRIPTION FACTOR WITH C2H2 AND ZN(2)-CYS(6) DNA BINDING DOMAIN (EUROFUNG)-RELATED-RELATED"/>
    <property type="match status" value="1"/>
</dbReference>
<dbReference type="InterPro" id="IPR001138">
    <property type="entry name" value="Zn2Cys6_DnaBD"/>
</dbReference>
<evidence type="ECO:0000256" key="3">
    <source>
        <dbReference type="ARBA" id="ARBA00023015"/>
    </source>
</evidence>
<dbReference type="Gene3D" id="4.10.240.10">
    <property type="entry name" value="Zn(2)-C6 fungal-type DNA-binding domain"/>
    <property type="match status" value="1"/>
</dbReference>
<dbReference type="SUPFAM" id="SSF57667">
    <property type="entry name" value="beta-beta-alpha zinc fingers"/>
    <property type="match status" value="1"/>
</dbReference>
<keyword evidence="4" id="KW-0804">Transcription</keyword>
<sequence>MGEPVRVPATTTLTTTPIAPDQAQRLFQCSTCKRSFTRVDHLTRHVRSHTRHKPYVCQVCTKGFARVDLLKRHVAGHSAENANKNKRSTTVRASRVIQACEACSQNHLRCEDEKPCSRCRKKSIECRVATPSAFDETEVNAAQDLLGLSSSFTTPADAHDTIEGLALLNESHDDAIGTSNDAPSSDRSEQEHDSGAIMPPPSYSHDDFTYDSTMDMEDPLDPLLSSYLRNVLPIESVFSGHASPKGPMDTHLHWDMDLNDLDLRLLDQYNVQAPFNPTTPSTDNPSADQQISASESSDEVVVRAEAFKNSVWRYLPQSNRDFAAAEQPNLAYAETARVGSPHGAQLISRRATQERMQQTTRDKLLTLVIKTTTPANMARIASSFPNIELLDSLIQFFLTSPFLDAQSWFHLPTFSPSKLRPELLACVIAAGAISTPDVPLRKLGFALQEASRAGQASAFEEDNSAIRSLQHLQNVLLQLDIGMWSGISRKMEISESFLQPLVTMLRRGGRFRRSSWKNIVPTHEDKGVTLEEKWKKWVNEELFLRLVHHAFEHDRQSSMALSKPPLISYSEMQLPLPCPDSIWHAVSAESWKGKMLSNPSIRSRPSPTDCLLDLSHLNQHEHASPSFLYMVWGMIWEYRQMAAVAGKSHIQPNNSLILSSRHQELTKYLEDFQVSSSTVFQSSKKATHVVLQLLLLHLNAPLEDMQLFAGVEGAEEARRAYPALKDWVITSAARQALLHAGQLLRIAGELSPGALRNFNAIAVYHASLILWAYVLLKRGIANNRRDTSSVVVCLDGEESLDSRRFVTLDQGIPAIRGRAASGAVIPISDTDGILQTLVAMLKNNHDSLEGSCPPLVDNLIQLMESLRSATK</sequence>
<dbReference type="GO" id="GO:0000981">
    <property type="term" value="F:DNA-binding transcription factor activity, RNA polymerase II-specific"/>
    <property type="evidence" value="ECO:0007669"/>
    <property type="project" value="InterPro"/>
</dbReference>
<dbReference type="PROSITE" id="PS00028">
    <property type="entry name" value="ZINC_FINGER_C2H2_1"/>
    <property type="match status" value="2"/>
</dbReference>
<dbReference type="Pfam" id="PF00096">
    <property type="entry name" value="zf-C2H2"/>
    <property type="match status" value="2"/>
</dbReference>
<dbReference type="InterPro" id="IPR007219">
    <property type="entry name" value="XnlR_reg_dom"/>
</dbReference>
<dbReference type="PROSITE" id="PS50157">
    <property type="entry name" value="ZINC_FINGER_C2H2_2"/>
    <property type="match status" value="2"/>
</dbReference>
<evidence type="ECO:0000259" key="8">
    <source>
        <dbReference type="PROSITE" id="PS50048"/>
    </source>
</evidence>
<dbReference type="CDD" id="cd12148">
    <property type="entry name" value="fungal_TF_MHR"/>
    <property type="match status" value="1"/>
</dbReference>
<dbReference type="Proteomes" id="UP000799444">
    <property type="component" value="Unassembled WGS sequence"/>
</dbReference>
<dbReference type="InterPro" id="IPR013087">
    <property type="entry name" value="Znf_C2H2_type"/>
</dbReference>
<keyword evidence="1" id="KW-0479">Metal-binding</keyword>
<keyword evidence="5" id="KW-0539">Nucleus</keyword>
<keyword evidence="11" id="KW-1185">Reference proteome</keyword>
<dbReference type="CDD" id="cd00067">
    <property type="entry name" value="GAL4"/>
    <property type="match status" value="1"/>
</dbReference>
<dbReference type="GO" id="GO:0006351">
    <property type="term" value="P:DNA-templated transcription"/>
    <property type="evidence" value="ECO:0007669"/>
    <property type="project" value="InterPro"/>
</dbReference>
<dbReference type="SMART" id="SM00355">
    <property type="entry name" value="ZnF_C2H2"/>
    <property type="match status" value="2"/>
</dbReference>
<comment type="caution">
    <text evidence="10">The sequence shown here is derived from an EMBL/GenBank/DDBJ whole genome shotgun (WGS) entry which is preliminary data.</text>
</comment>
<feature type="region of interest" description="Disordered" evidence="7">
    <location>
        <begin position="173"/>
        <end position="204"/>
    </location>
</feature>
<evidence type="ECO:0000313" key="11">
    <source>
        <dbReference type="Proteomes" id="UP000799444"/>
    </source>
</evidence>
<evidence type="ECO:0000256" key="6">
    <source>
        <dbReference type="PROSITE-ProRule" id="PRU00042"/>
    </source>
</evidence>